<comment type="caution">
    <text evidence="1">The sequence shown here is derived from an EMBL/GenBank/DDBJ whole genome shotgun (WGS) entry which is preliminary data.</text>
</comment>
<gene>
    <name evidence="1" type="ORF">SDC9_171017</name>
</gene>
<sequence length="59" mass="6641">MTDIFVLLQIIYHILQDTGIHCDIGINHQMIGEFRCDCFAQGNVMRRSIANVSSGEDIS</sequence>
<name>A0A645GIC5_9ZZZZ</name>
<reference evidence="1" key="1">
    <citation type="submission" date="2019-08" db="EMBL/GenBank/DDBJ databases">
        <authorList>
            <person name="Kucharzyk K."/>
            <person name="Murdoch R.W."/>
            <person name="Higgins S."/>
            <person name="Loffler F."/>
        </authorList>
    </citation>
    <scope>NUCLEOTIDE SEQUENCE</scope>
</reference>
<proteinExistence type="predicted"/>
<organism evidence="1">
    <name type="scientific">bioreactor metagenome</name>
    <dbReference type="NCBI Taxonomy" id="1076179"/>
    <lineage>
        <taxon>unclassified sequences</taxon>
        <taxon>metagenomes</taxon>
        <taxon>ecological metagenomes</taxon>
    </lineage>
</organism>
<dbReference type="AlphaFoldDB" id="A0A645GIC5"/>
<evidence type="ECO:0000313" key="1">
    <source>
        <dbReference type="EMBL" id="MPN23624.1"/>
    </source>
</evidence>
<dbReference type="EMBL" id="VSSQ01072189">
    <property type="protein sequence ID" value="MPN23624.1"/>
    <property type="molecule type" value="Genomic_DNA"/>
</dbReference>
<accession>A0A645GIC5</accession>
<protein>
    <submittedName>
        <fullName evidence="1">Uncharacterized protein</fullName>
    </submittedName>
</protein>